<feature type="region of interest" description="Disordered" evidence="1">
    <location>
        <begin position="15"/>
        <end position="40"/>
    </location>
</feature>
<keyword evidence="2" id="KW-0732">Signal</keyword>
<gene>
    <name evidence="3" type="primary">N4V0R3</name>
</gene>
<organism evidence="3">
    <name type="scientific">Ganoderma boninense</name>
    <dbReference type="NCBI Taxonomy" id="34458"/>
    <lineage>
        <taxon>Eukaryota</taxon>
        <taxon>Fungi</taxon>
        <taxon>Dikarya</taxon>
        <taxon>Basidiomycota</taxon>
        <taxon>Agaricomycotina</taxon>
        <taxon>Agaricomycetes</taxon>
        <taxon>Polyporales</taxon>
        <taxon>Polyporaceae</taxon>
        <taxon>Ganoderma</taxon>
    </lineage>
</organism>
<sequence length="212" mass="22201">MKLLVALSLSPLLPVARTGRPHTPTNASRASASHLPSSMNAPLAHRKSTLALSFPHPLPVARVGRLRTPTVPLVAPPRPPPLPVAPASRMCDPPPSHPSPMNSSSLGGLSIPPHPARNAAPHLSALRNCNGTLQLQNTAHPVASRLSSPAPVFRMPCTPCQLPSTSYTCHQPLTQRGHLPPTIKFLSQSLPVGPIGPPTSAVVGCSLTSLRH</sequence>
<name>A0A5K1JTN2_9APHY</name>
<feature type="signal peptide" evidence="2">
    <location>
        <begin position="1"/>
        <end position="18"/>
    </location>
</feature>
<feature type="chain" id="PRO_5023902826" evidence="2">
    <location>
        <begin position="19"/>
        <end position="212"/>
    </location>
</feature>
<protein>
    <submittedName>
        <fullName evidence="3">Ras GTPase activator</fullName>
    </submittedName>
</protein>
<evidence type="ECO:0000256" key="2">
    <source>
        <dbReference type="SAM" id="SignalP"/>
    </source>
</evidence>
<proteinExistence type="predicted"/>
<evidence type="ECO:0000256" key="1">
    <source>
        <dbReference type="SAM" id="MobiDB-lite"/>
    </source>
</evidence>
<accession>A0A5K1JTN2</accession>
<feature type="region of interest" description="Disordered" evidence="1">
    <location>
        <begin position="91"/>
        <end position="121"/>
    </location>
</feature>
<feature type="compositionally biased region" description="Polar residues" evidence="1">
    <location>
        <begin position="23"/>
        <end position="40"/>
    </location>
</feature>
<dbReference type="EMBL" id="LR724536">
    <property type="protein sequence ID" value="VWO95130.1"/>
    <property type="molecule type" value="Genomic_DNA"/>
</dbReference>
<evidence type="ECO:0000313" key="3">
    <source>
        <dbReference type="EMBL" id="VWO95130.1"/>
    </source>
</evidence>
<reference evidence="3" key="1">
    <citation type="submission" date="2019-10" db="EMBL/GenBank/DDBJ databases">
        <authorList>
            <person name="Nor Muhammad N."/>
        </authorList>
    </citation>
    <scope>NUCLEOTIDE SEQUENCE</scope>
</reference>
<dbReference type="AlphaFoldDB" id="A0A5K1JTN2"/>